<name>T0ZDS6_9ZZZZ</name>
<dbReference type="GO" id="GO:0009103">
    <property type="term" value="P:lipopolysaccharide biosynthetic process"/>
    <property type="evidence" value="ECO:0007669"/>
    <property type="project" value="TreeGrafter"/>
</dbReference>
<dbReference type="PANTHER" id="PTHR46401:SF2">
    <property type="entry name" value="GLYCOSYLTRANSFERASE WBBK-RELATED"/>
    <property type="match status" value="1"/>
</dbReference>
<proteinExistence type="predicted"/>
<feature type="non-terminal residue" evidence="3">
    <location>
        <position position="1"/>
    </location>
</feature>
<dbReference type="Pfam" id="PF00534">
    <property type="entry name" value="Glycos_transf_1"/>
    <property type="match status" value="1"/>
</dbReference>
<reference evidence="3" key="2">
    <citation type="journal article" date="2014" name="ISME J.">
        <title>Microbial stratification in low pH oxic and suboxic macroscopic growths along an acid mine drainage.</title>
        <authorList>
            <person name="Mendez-Garcia C."/>
            <person name="Mesa V."/>
            <person name="Sprenger R.R."/>
            <person name="Richter M."/>
            <person name="Diez M.S."/>
            <person name="Solano J."/>
            <person name="Bargiela R."/>
            <person name="Golyshina O.V."/>
            <person name="Manteca A."/>
            <person name="Ramos J.L."/>
            <person name="Gallego J.R."/>
            <person name="Llorente I."/>
            <person name="Martins Dos Santos V.A."/>
            <person name="Jensen O.N."/>
            <person name="Pelaez A.I."/>
            <person name="Sanchez J."/>
            <person name="Ferrer M."/>
        </authorList>
    </citation>
    <scope>NUCLEOTIDE SEQUENCE</scope>
</reference>
<dbReference type="EMBL" id="AUZY01009190">
    <property type="protein sequence ID" value="EQD43148.1"/>
    <property type="molecule type" value="Genomic_DNA"/>
</dbReference>
<dbReference type="InterPro" id="IPR001296">
    <property type="entry name" value="Glyco_trans_1"/>
</dbReference>
<feature type="domain" description="Glycosyl transferase family 1" evidence="2">
    <location>
        <begin position="83"/>
        <end position="218"/>
    </location>
</feature>
<reference evidence="3" key="1">
    <citation type="submission" date="2013-08" db="EMBL/GenBank/DDBJ databases">
        <authorList>
            <person name="Mendez C."/>
            <person name="Richter M."/>
            <person name="Ferrer M."/>
            <person name="Sanchez J."/>
        </authorList>
    </citation>
    <scope>NUCLEOTIDE SEQUENCE</scope>
</reference>
<evidence type="ECO:0000313" key="3">
    <source>
        <dbReference type="EMBL" id="EQD43148.1"/>
    </source>
</evidence>
<organism evidence="3">
    <name type="scientific">mine drainage metagenome</name>
    <dbReference type="NCBI Taxonomy" id="410659"/>
    <lineage>
        <taxon>unclassified sequences</taxon>
        <taxon>metagenomes</taxon>
        <taxon>ecological metagenomes</taxon>
    </lineage>
</organism>
<sequence>TVHDYYYRGVDRRSLTHPGLLLRDQYQNRMNLRLRGEIASADAVVVPSRHVQSVLARRLGVESIVIPQWIDPERFRPRAAADARRALDLPANARIVLSVGAPTWNKNLRTMERVARRLGPEVVFVKIGAPLFGIGPRAIQRAHVPPDLYPLYFNAADVYLHTSRAEGFGLPLLEALASGTPVVSPPGSGASEILGEAGYYVRSPVDVDGYVAQLGEALARGAPSAFVNASVRQAAAFSPDRGLAAYAAIYRRVFR</sequence>
<keyword evidence="3" id="KW-0328">Glycosyltransferase</keyword>
<dbReference type="Gene3D" id="3.40.50.2000">
    <property type="entry name" value="Glycogen Phosphorylase B"/>
    <property type="match status" value="2"/>
</dbReference>
<protein>
    <submittedName>
        <fullName evidence="3">Glycosyl transferase, group 1</fullName>
        <ecNumber evidence="3">2.4.-.-</ecNumber>
    </submittedName>
</protein>
<dbReference type="GO" id="GO:0016757">
    <property type="term" value="F:glycosyltransferase activity"/>
    <property type="evidence" value="ECO:0007669"/>
    <property type="project" value="UniProtKB-KW"/>
</dbReference>
<dbReference type="EC" id="2.4.-.-" evidence="3"/>
<dbReference type="PANTHER" id="PTHR46401">
    <property type="entry name" value="GLYCOSYLTRANSFERASE WBBK-RELATED"/>
    <property type="match status" value="1"/>
</dbReference>
<dbReference type="SUPFAM" id="SSF53756">
    <property type="entry name" value="UDP-Glycosyltransferase/glycogen phosphorylase"/>
    <property type="match status" value="1"/>
</dbReference>
<dbReference type="CDD" id="cd03801">
    <property type="entry name" value="GT4_PimA-like"/>
    <property type="match status" value="1"/>
</dbReference>
<comment type="caution">
    <text evidence="3">The sequence shown here is derived from an EMBL/GenBank/DDBJ whole genome shotgun (WGS) entry which is preliminary data.</text>
</comment>
<evidence type="ECO:0000259" key="2">
    <source>
        <dbReference type="Pfam" id="PF00534"/>
    </source>
</evidence>
<evidence type="ECO:0000256" key="1">
    <source>
        <dbReference type="ARBA" id="ARBA00022679"/>
    </source>
</evidence>
<dbReference type="AlphaFoldDB" id="T0ZDS6"/>
<gene>
    <name evidence="3" type="ORF">B1B_13940</name>
</gene>
<keyword evidence="1 3" id="KW-0808">Transferase</keyword>
<accession>T0ZDS6</accession>